<dbReference type="Gene3D" id="3.40.430.10">
    <property type="entry name" value="Dihydrofolate Reductase, subunit A"/>
    <property type="match status" value="1"/>
</dbReference>
<evidence type="ECO:0000313" key="2">
    <source>
        <dbReference type="EMBL" id="UNK46830.1"/>
    </source>
</evidence>
<dbReference type="Proteomes" id="UP000829069">
    <property type="component" value="Chromosome"/>
</dbReference>
<proteinExistence type="predicted"/>
<reference evidence="2 3" key="1">
    <citation type="submission" date="2022-03" db="EMBL/GenBank/DDBJ databases">
        <title>Isotopic signatures of nitrous oxide derived from detoxification processes.</title>
        <authorList>
            <person name="Behrendt U."/>
            <person name="Buchen C."/>
            <person name="Well R."/>
            <person name="Ulrich A."/>
            <person name="Rohe L."/>
            <person name="Kolb S."/>
            <person name="Schloter M."/>
            <person name="Horn M.A."/>
            <person name="Augustin J."/>
        </authorList>
    </citation>
    <scope>NUCLEOTIDE SEQUENCE [LARGE SCALE GENOMIC DNA]</scope>
    <source>
        <strain evidence="2 3">S4-C24</strain>
    </source>
</reference>
<dbReference type="EMBL" id="CP093326">
    <property type="protein sequence ID" value="UNK46830.1"/>
    <property type="molecule type" value="Genomic_DNA"/>
</dbReference>
<dbReference type="InterPro" id="IPR050765">
    <property type="entry name" value="Riboflavin_Biosynth_HTPR"/>
</dbReference>
<name>A0ABY3W912_9MICC</name>
<gene>
    <name evidence="2" type="ORF">MNQ99_05615</name>
</gene>
<dbReference type="RefSeq" id="WP_241914726.1">
    <property type="nucleotide sequence ID" value="NZ_CP093326.1"/>
</dbReference>
<dbReference type="Pfam" id="PF01872">
    <property type="entry name" value="RibD_C"/>
    <property type="match status" value="1"/>
</dbReference>
<dbReference type="PANTHER" id="PTHR38011">
    <property type="entry name" value="DIHYDROFOLATE REDUCTASE FAMILY PROTEIN (AFU_ORTHOLOGUE AFUA_8G06820)"/>
    <property type="match status" value="1"/>
</dbReference>
<dbReference type="PANTHER" id="PTHR38011:SF11">
    <property type="entry name" value="2,5-DIAMINO-6-RIBOSYLAMINO-4(3H)-PYRIMIDINONE 5'-PHOSPHATE REDUCTASE"/>
    <property type="match status" value="1"/>
</dbReference>
<keyword evidence="3" id="KW-1185">Reference proteome</keyword>
<dbReference type="SUPFAM" id="SSF53597">
    <property type="entry name" value="Dihydrofolate reductase-like"/>
    <property type="match status" value="1"/>
</dbReference>
<protein>
    <submittedName>
        <fullName evidence="2">Dihydrofolate reductase family protein</fullName>
    </submittedName>
</protein>
<dbReference type="InterPro" id="IPR024072">
    <property type="entry name" value="DHFR-like_dom_sf"/>
</dbReference>
<sequence>MAKLLYSAIMSLDGYIADQNGNFDWSMPDDEVHSFVNELEDRVGTYLLGRRMYEVMMFWETVPTGGDVPPVEREFAASWLRKDKVVYSRTLEKASSARTRIEREFDPEAVRRMKNEAAEDLSISGPDLASHAFTAGLVDECQFFVSPIVVGGGKRFLAEDVKVNLKLLDERHFGNGVVYLHYRVAGG</sequence>
<evidence type="ECO:0000313" key="3">
    <source>
        <dbReference type="Proteomes" id="UP000829069"/>
    </source>
</evidence>
<evidence type="ECO:0000259" key="1">
    <source>
        <dbReference type="Pfam" id="PF01872"/>
    </source>
</evidence>
<dbReference type="InterPro" id="IPR002734">
    <property type="entry name" value="RibDG_C"/>
</dbReference>
<organism evidence="2 3">
    <name type="scientific">Arthrobacter sulfonylureivorans</name>
    <dbReference type="NCBI Taxonomy" id="2486855"/>
    <lineage>
        <taxon>Bacteria</taxon>
        <taxon>Bacillati</taxon>
        <taxon>Actinomycetota</taxon>
        <taxon>Actinomycetes</taxon>
        <taxon>Micrococcales</taxon>
        <taxon>Micrococcaceae</taxon>
        <taxon>Arthrobacter</taxon>
    </lineage>
</organism>
<accession>A0ABY3W912</accession>
<feature type="domain" description="Bacterial bifunctional deaminase-reductase C-terminal" evidence="1">
    <location>
        <begin position="3"/>
        <end position="179"/>
    </location>
</feature>